<sequence length="148" mass="17395">MKDSKYFLYSTKATSAHIDPNKHINNIIYLQWMQDAAVEHVKHNRTFDLIQSLGLTWFAKTHHIEYMSQGFLNDEIIVVTWVENLTKISTLRKYSIYRKSDKKLLCKGETLWIMINIEKSRPTKIPQNIIDVFHNIDDANIEDLSSLI</sequence>
<protein>
    <submittedName>
        <fullName evidence="1">Acyl-ACP thioesterase family protein</fullName>
    </submittedName>
</protein>
<dbReference type="RefSeq" id="WP_071664148.1">
    <property type="nucleotide sequence ID" value="NZ_CP009654.1"/>
</dbReference>
<proteinExistence type="predicted"/>
<dbReference type="AlphaFoldDB" id="A0A1J0KV69"/>
<dbReference type="STRING" id="1542390.KX01_1240"/>
<dbReference type="InterPro" id="IPR029069">
    <property type="entry name" value="HotDog_dom_sf"/>
</dbReference>
<evidence type="ECO:0000313" key="1">
    <source>
        <dbReference type="EMBL" id="APC97657.1"/>
    </source>
</evidence>
<keyword evidence="2" id="KW-1185">Reference proteome</keyword>
<organism evidence="1 2">
    <name type="scientific">Francisella frigiditurris</name>
    <dbReference type="NCBI Taxonomy" id="1542390"/>
    <lineage>
        <taxon>Bacteria</taxon>
        <taxon>Pseudomonadati</taxon>
        <taxon>Pseudomonadota</taxon>
        <taxon>Gammaproteobacteria</taxon>
        <taxon>Thiotrichales</taxon>
        <taxon>Francisellaceae</taxon>
        <taxon>Francisella</taxon>
    </lineage>
</organism>
<dbReference type="Gene3D" id="3.10.129.10">
    <property type="entry name" value="Hotdog Thioesterase"/>
    <property type="match status" value="1"/>
</dbReference>
<evidence type="ECO:0000313" key="2">
    <source>
        <dbReference type="Proteomes" id="UP000182521"/>
    </source>
</evidence>
<accession>A0A1J0KV69</accession>
<dbReference type="KEGG" id="frc:KX01_1240"/>
<dbReference type="Pfam" id="PF13279">
    <property type="entry name" value="4HBT_2"/>
    <property type="match status" value="1"/>
</dbReference>
<dbReference type="SUPFAM" id="SSF54637">
    <property type="entry name" value="Thioesterase/thiol ester dehydrase-isomerase"/>
    <property type="match status" value="1"/>
</dbReference>
<name>A0A1J0KV69_9GAMM</name>
<dbReference type="EMBL" id="CP009654">
    <property type="protein sequence ID" value="APC97657.1"/>
    <property type="molecule type" value="Genomic_DNA"/>
</dbReference>
<dbReference type="CDD" id="cd00586">
    <property type="entry name" value="4HBT"/>
    <property type="match status" value="1"/>
</dbReference>
<gene>
    <name evidence="1" type="ORF">KX01_1240</name>
</gene>
<dbReference type="Proteomes" id="UP000182521">
    <property type="component" value="Chromosome"/>
</dbReference>
<reference evidence="2" key="1">
    <citation type="submission" date="2014-10" db="EMBL/GenBank/DDBJ databases">
        <authorList>
            <person name="Kuske C.R."/>
            <person name="Challacombe J.F."/>
            <person name="Daligault H.E."/>
            <person name="Davenport K.W."/>
            <person name="Johnson S.L."/>
            <person name="Siddaramappa S."/>
            <person name="Petersen J.M."/>
        </authorList>
    </citation>
    <scope>NUCLEOTIDE SEQUENCE [LARGE SCALE GENOMIC DNA]</scope>
    <source>
        <strain evidence="2">CA97-1460</strain>
    </source>
</reference>
<dbReference type="OrthoDB" id="9801517at2"/>